<proteinExistence type="inferred from homology"/>
<keyword evidence="5" id="KW-0611">Plant defense</keyword>
<sequence>MELAMLAIRPLLSKLGDLLAGEFTLEKRVRKGVESLSKEMLLMQAALGKVAKVPPEELDEGVKIWAGMVRDLAYQMEDIVDVFIVCVDDLSANPKNRVKKLLKKTGKLFKKGKDLHRISDALEEAVTQAKQLAELCQRYELETLNTRIGASIDPHTIALYTDVRELVGIEEPRDELINKLLQGDDWSKNPLKTVSVVGFGELINKLLDKIKVQFDCSAFVSVSWNPNMKKILKNILFELDKKMYSNIHNTSREENHLIDELIEFLNDKRYLIVIDDIWNENACQLIKCAFSKNSLGSRVITTTRIFGVSEACCSSADDIYRMKPLSDDVSRRLF</sequence>
<dbReference type="GO" id="GO:0043531">
    <property type="term" value="F:ADP binding"/>
    <property type="evidence" value="ECO:0007669"/>
    <property type="project" value="InterPro"/>
</dbReference>
<feature type="domain" description="Disease resistance N-terminal" evidence="7">
    <location>
        <begin position="7"/>
        <end position="97"/>
    </location>
</feature>
<evidence type="ECO:0000259" key="6">
    <source>
        <dbReference type="Pfam" id="PF00931"/>
    </source>
</evidence>
<evidence type="ECO:0000313" key="8">
    <source>
        <dbReference type="EnsemblPlants" id="EMT01250"/>
    </source>
</evidence>
<dbReference type="AlphaFoldDB" id="N1QPF8"/>
<accession>N1QPF8</accession>
<feature type="domain" description="NB-ARC" evidence="6">
    <location>
        <begin position="174"/>
        <end position="334"/>
    </location>
</feature>
<keyword evidence="4" id="KW-0547">Nucleotide-binding</keyword>
<dbReference type="EnsemblPlants" id="EMT01250">
    <property type="protein sequence ID" value="EMT01250"/>
    <property type="gene ID" value="F775_22224"/>
</dbReference>
<dbReference type="PANTHER" id="PTHR19338">
    <property type="entry name" value="TRANSLOCASE OF INNER MITOCHONDRIAL MEMBRANE 13 HOMOLOG"/>
    <property type="match status" value="1"/>
</dbReference>
<dbReference type="Gene3D" id="3.40.50.300">
    <property type="entry name" value="P-loop containing nucleotide triphosphate hydrolases"/>
    <property type="match status" value="1"/>
</dbReference>
<evidence type="ECO:0000256" key="5">
    <source>
        <dbReference type="ARBA" id="ARBA00022821"/>
    </source>
</evidence>
<evidence type="ECO:0000256" key="4">
    <source>
        <dbReference type="ARBA" id="ARBA00022741"/>
    </source>
</evidence>
<dbReference type="GO" id="GO:0006952">
    <property type="term" value="P:defense response"/>
    <property type="evidence" value="ECO:0007669"/>
    <property type="project" value="UniProtKB-KW"/>
</dbReference>
<dbReference type="InterPro" id="IPR027417">
    <property type="entry name" value="P-loop_NTPase"/>
</dbReference>
<evidence type="ECO:0000259" key="7">
    <source>
        <dbReference type="Pfam" id="PF18052"/>
    </source>
</evidence>
<evidence type="ECO:0000256" key="1">
    <source>
        <dbReference type="ARBA" id="ARBA00008894"/>
    </source>
</evidence>
<evidence type="ECO:0000256" key="3">
    <source>
        <dbReference type="ARBA" id="ARBA00022737"/>
    </source>
</evidence>
<protein>
    <submittedName>
        <fullName evidence="8">Putative disease resistance protein</fullName>
    </submittedName>
</protein>
<reference evidence="8" key="1">
    <citation type="submission" date="2015-06" db="UniProtKB">
        <authorList>
            <consortium name="EnsemblPlants"/>
        </authorList>
    </citation>
    <scope>IDENTIFICATION</scope>
</reference>
<dbReference type="InterPro" id="IPR041118">
    <property type="entry name" value="Rx_N"/>
</dbReference>
<dbReference type="InterPro" id="IPR002182">
    <property type="entry name" value="NB-ARC"/>
</dbReference>
<keyword evidence="2" id="KW-0433">Leucine-rich repeat</keyword>
<dbReference type="CDD" id="cd14798">
    <property type="entry name" value="RX-CC_like"/>
    <property type="match status" value="1"/>
</dbReference>
<dbReference type="Gene3D" id="1.20.5.4130">
    <property type="match status" value="1"/>
</dbReference>
<organism evidence="8">
    <name type="scientific">Aegilops tauschii</name>
    <name type="common">Tausch's goatgrass</name>
    <name type="synonym">Aegilops squarrosa</name>
    <dbReference type="NCBI Taxonomy" id="37682"/>
    <lineage>
        <taxon>Eukaryota</taxon>
        <taxon>Viridiplantae</taxon>
        <taxon>Streptophyta</taxon>
        <taxon>Embryophyta</taxon>
        <taxon>Tracheophyta</taxon>
        <taxon>Spermatophyta</taxon>
        <taxon>Magnoliopsida</taxon>
        <taxon>Liliopsida</taxon>
        <taxon>Poales</taxon>
        <taxon>Poaceae</taxon>
        <taxon>BOP clade</taxon>
        <taxon>Pooideae</taxon>
        <taxon>Triticodae</taxon>
        <taxon>Triticeae</taxon>
        <taxon>Triticinae</taxon>
        <taxon>Aegilops</taxon>
    </lineage>
</organism>
<dbReference type="InterPro" id="IPR038005">
    <property type="entry name" value="RX-like_CC"/>
</dbReference>
<dbReference type="PANTHER" id="PTHR19338:SF18">
    <property type="entry name" value="NB-ARC DOMAIN-CONTAINING PROTEIN"/>
    <property type="match status" value="1"/>
</dbReference>
<comment type="similarity">
    <text evidence="1">Belongs to the disease resistance NB-LRR family.</text>
</comment>
<name>N1QPF8_AEGTA</name>
<keyword evidence="3" id="KW-0677">Repeat</keyword>
<dbReference type="Pfam" id="PF00931">
    <property type="entry name" value="NB-ARC"/>
    <property type="match status" value="1"/>
</dbReference>
<evidence type="ECO:0000256" key="2">
    <source>
        <dbReference type="ARBA" id="ARBA00022614"/>
    </source>
</evidence>
<dbReference type="SUPFAM" id="SSF52540">
    <property type="entry name" value="P-loop containing nucleoside triphosphate hydrolases"/>
    <property type="match status" value="1"/>
</dbReference>
<dbReference type="Pfam" id="PF18052">
    <property type="entry name" value="Rx_N"/>
    <property type="match status" value="1"/>
</dbReference>